<comment type="subcellular location">
    <subcellularLocation>
        <location evidence="9">Secreted</location>
    </subcellularLocation>
</comment>
<evidence type="ECO:0000256" key="5">
    <source>
        <dbReference type="ARBA" id="ARBA00022801"/>
    </source>
</evidence>
<evidence type="ECO:0000256" key="2">
    <source>
        <dbReference type="ARBA" id="ARBA00008486"/>
    </source>
</evidence>
<evidence type="ECO:0000313" key="11">
    <source>
        <dbReference type="Proteomes" id="UP000256379"/>
    </source>
</evidence>
<reference evidence="10 11" key="1">
    <citation type="submission" date="2018-04" db="EMBL/GenBank/DDBJ databases">
        <title>Novel Campyloabacter and Helicobacter Species and Strains.</title>
        <authorList>
            <person name="Mannion A.J."/>
            <person name="Shen Z."/>
            <person name="Fox J.G."/>
        </authorList>
    </citation>
    <scope>NUCLEOTIDE SEQUENCE [LARGE SCALE GENOMIC DNA]</scope>
    <source>
        <strain evidence="10 11">MIT 17-337</strain>
    </source>
</reference>
<organism evidence="10 11">
    <name type="scientific">Helicobacter didelphidarum</name>
    <dbReference type="NCBI Taxonomy" id="2040648"/>
    <lineage>
        <taxon>Bacteria</taxon>
        <taxon>Pseudomonadati</taxon>
        <taxon>Campylobacterota</taxon>
        <taxon>Epsilonproteobacteria</taxon>
        <taxon>Campylobacterales</taxon>
        <taxon>Helicobacteraceae</taxon>
        <taxon>Helicobacter</taxon>
    </lineage>
</organism>
<dbReference type="EC" id="3.5.2.6" evidence="3 9"/>
<dbReference type="InterPro" id="IPR006597">
    <property type="entry name" value="Sel1-like"/>
</dbReference>
<keyword evidence="8" id="KW-0046">Antibiotic resistance</keyword>
<keyword evidence="11" id="KW-1185">Reference proteome</keyword>
<evidence type="ECO:0000256" key="3">
    <source>
        <dbReference type="ARBA" id="ARBA00012865"/>
    </source>
</evidence>
<keyword evidence="4" id="KW-0677">Repeat</keyword>
<dbReference type="InterPro" id="IPR040239">
    <property type="entry name" value="HcpB-like"/>
</dbReference>
<sequence>MKVYRLFFLICSCYYSFGMDSDTLDETKRKKAIVECANFHLESCEFLLNSGIPSVQQCNVRTECEFSGWLYAQVQNYTQSLPYLQKACNNNHIEGCNKLGFSYQRLNNYKKAKKYYKLACERNNMGGCFNLAMLYYDGLGVRHSYEMANILYKKVCEKHEGIGCLHLGLAYYNGNGVFKNRETATRYLQKACELGNNQACNLHDEYTYEKDVSQDEELHKEQATE</sequence>
<dbReference type="Proteomes" id="UP000256379">
    <property type="component" value="Unassembled WGS sequence"/>
</dbReference>
<evidence type="ECO:0000256" key="8">
    <source>
        <dbReference type="ARBA" id="ARBA00023251"/>
    </source>
</evidence>
<dbReference type="AlphaFoldDB" id="A0A3D8ISM2"/>
<evidence type="ECO:0000313" key="10">
    <source>
        <dbReference type="EMBL" id="RDU67634.1"/>
    </source>
</evidence>
<evidence type="ECO:0000256" key="7">
    <source>
        <dbReference type="ARBA" id="ARBA00023157"/>
    </source>
</evidence>
<dbReference type="GO" id="GO:0008800">
    <property type="term" value="F:beta-lactamase activity"/>
    <property type="evidence" value="ECO:0007669"/>
    <property type="project" value="UniProtKB-UniRule"/>
</dbReference>
<dbReference type="Pfam" id="PF07719">
    <property type="entry name" value="TPR_2"/>
    <property type="match status" value="1"/>
</dbReference>
<dbReference type="PANTHER" id="PTHR13891:SF1">
    <property type="entry name" value="CYTOCHROME C OXIDASE ASSEMBLY FACTOR 7"/>
    <property type="match status" value="1"/>
</dbReference>
<dbReference type="PANTHER" id="PTHR13891">
    <property type="entry name" value="CYTOCHROME C OXIDASE ASSEMBLY FACTOR 7"/>
    <property type="match status" value="1"/>
</dbReference>
<keyword evidence="7" id="KW-1015">Disulfide bond</keyword>
<dbReference type="Gene3D" id="1.25.40.10">
    <property type="entry name" value="Tetratricopeptide repeat domain"/>
    <property type="match status" value="1"/>
</dbReference>
<keyword evidence="5 9" id="KW-0378">Hydrolase</keyword>
<evidence type="ECO:0000256" key="1">
    <source>
        <dbReference type="ARBA" id="ARBA00001526"/>
    </source>
</evidence>
<dbReference type="SMART" id="SM00671">
    <property type="entry name" value="SEL1"/>
    <property type="match status" value="4"/>
</dbReference>
<evidence type="ECO:0000256" key="9">
    <source>
        <dbReference type="RuleBase" id="RU366075"/>
    </source>
</evidence>
<keyword evidence="9" id="KW-0964">Secreted</keyword>
<evidence type="ECO:0000256" key="4">
    <source>
        <dbReference type="ARBA" id="ARBA00022737"/>
    </source>
</evidence>
<comment type="caution">
    <text evidence="10">The sequence shown here is derived from an EMBL/GenBank/DDBJ whole genome shotgun (WGS) entry which is preliminary data.</text>
</comment>
<comment type="catalytic activity">
    <reaction evidence="1 9">
        <text>a beta-lactam + H2O = a substituted beta-amino acid</text>
        <dbReference type="Rhea" id="RHEA:20401"/>
        <dbReference type="ChEBI" id="CHEBI:15377"/>
        <dbReference type="ChEBI" id="CHEBI:35627"/>
        <dbReference type="ChEBI" id="CHEBI:140347"/>
        <dbReference type="EC" id="3.5.2.6"/>
    </reaction>
</comment>
<dbReference type="GO" id="GO:0005576">
    <property type="term" value="C:extracellular region"/>
    <property type="evidence" value="ECO:0007669"/>
    <property type="project" value="UniProtKB-SubCell"/>
</dbReference>
<keyword evidence="6" id="KW-0802">TPR repeat</keyword>
<dbReference type="Pfam" id="PF08238">
    <property type="entry name" value="Sel1"/>
    <property type="match status" value="3"/>
</dbReference>
<accession>A0A3D8ISM2</accession>
<dbReference type="SUPFAM" id="SSF81901">
    <property type="entry name" value="HCP-like"/>
    <property type="match status" value="1"/>
</dbReference>
<dbReference type="RefSeq" id="WP_115542160.1">
    <property type="nucleotide sequence ID" value="NZ_NXLQ01000001.1"/>
</dbReference>
<name>A0A3D8ISM2_9HELI</name>
<dbReference type="GO" id="GO:0046677">
    <property type="term" value="P:response to antibiotic"/>
    <property type="evidence" value="ECO:0007669"/>
    <property type="project" value="UniProtKB-KW"/>
</dbReference>
<comment type="similarity">
    <text evidence="2 9">Belongs to the hcp beta-lactamase family.</text>
</comment>
<comment type="function">
    <text evidence="9">Hydrolyzes 6-aminopenicillinic acid and 7-aminocephalosporanic acid (ACA) derivatives.</text>
</comment>
<dbReference type="OrthoDB" id="9772133at2"/>
<gene>
    <name evidence="10" type="ORF">CQA53_01115</name>
</gene>
<proteinExistence type="inferred from homology"/>
<dbReference type="InterPro" id="IPR013105">
    <property type="entry name" value="TPR_2"/>
</dbReference>
<dbReference type="EMBL" id="NXLQ01000001">
    <property type="protein sequence ID" value="RDU67634.1"/>
    <property type="molecule type" value="Genomic_DNA"/>
</dbReference>
<dbReference type="InterPro" id="IPR011990">
    <property type="entry name" value="TPR-like_helical_dom_sf"/>
</dbReference>
<protein>
    <recommendedName>
        <fullName evidence="3 9">Beta-lactamase</fullName>
        <ecNumber evidence="3 9">3.5.2.6</ecNumber>
    </recommendedName>
</protein>
<evidence type="ECO:0000256" key="6">
    <source>
        <dbReference type="ARBA" id="ARBA00022803"/>
    </source>
</evidence>